<dbReference type="Proteomes" id="UP001597438">
    <property type="component" value="Unassembled WGS sequence"/>
</dbReference>
<protein>
    <submittedName>
        <fullName evidence="1">Uncharacterized protein</fullName>
    </submittedName>
</protein>
<evidence type="ECO:0000313" key="2">
    <source>
        <dbReference type="Proteomes" id="UP001597438"/>
    </source>
</evidence>
<accession>A0ABW5X0V2</accession>
<keyword evidence="2" id="KW-1185">Reference proteome</keyword>
<comment type="caution">
    <text evidence="1">The sequence shown here is derived from an EMBL/GenBank/DDBJ whole genome shotgun (WGS) entry which is preliminary data.</text>
</comment>
<reference evidence="2" key="1">
    <citation type="journal article" date="2019" name="Int. J. Syst. Evol. Microbiol.">
        <title>The Global Catalogue of Microorganisms (GCM) 10K type strain sequencing project: providing services to taxonomists for standard genome sequencing and annotation.</title>
        <authorList>
            <consortium name="The Broad Institute Genomics Platform"/>
            <consortium name="The Broad Institute Genome Sequencing Center for Infectious Disease"/>
            <person name="Wu L."/>
            <person name="Ma J."/>
        </authorList>
    </citation>
    <scope>NUCLEOTIDE SEQUENCE [LARGE SCALE GENOMIC DNA]</scope>
    <source>
        <strain evidence="2">KCTC 52925</strain>
    </source>
</reference>
<proteinExistence type="predicted"/>
<evidence type="ECO:0000313" key="1">
    <source>
        <dbReference type="EMBL" id="MFD2832670.1"/>
    </source>
</evidence>
<dbReference type="EMBL" id="JBHUOJ010000009">
    <property type="protein sequence ID" value="MFD2832670.1"/>
    <property type="molecule type" value="Genomic_DNA"/>
</dbReference>
<name>A0ABW5X0V2_9FLAO</name>
<gene>
    <name evidence="1" type="ORF">ACFSYS_05170</name>
</gene>
<dbReference type="RefSeq" id="WP_251742015.1">
    <property type="nucleotide sequence ID" value="NZ_JBHUOJ010000009.1"/>
</dbReference>
<sequence length="56" mass="6195">MNPCEGITINGVYKDAVFDICIFAVTNDILKVTEEGTGNFFFNTALNSTKLSLFEK</sequence>
<organism evidence="1 2">
    <name type="scientific">Christiangramia antarctica</name>
    <dbReference type="NCBI Taxonomy" id="2058158"/>
    <lineage>
        <taxon>Bacteria</taxon>
        <taxon>Pseudomonadati</taxon>
        <taxon>Bacteroidota</taxon>
        <taxon>Flavobacteriia</taxon>
        <taxon>Flavobacteriales</taxon>
        <taxon>Flavobacteriaceae</taxon>
        <taxon>Christiangramia</taxon>
    </lineage>
</organism>